<keyword evidence="5" id="KW-0460">Magnesium</keyword>
<dbReference type="CDD" id="cd00685">
    <property type="entry name" value="Trans_IPPS_HT"/>
    <property type="match status" value="1"/>
</dbReference>
<protein>
    <submittedName>
        <fullName evidence="7">Octaprenyl-diphosphate synthase</fullName>
    </submittedName>
</protein>
<dbReference type="PROSITE" id="PS00723">
    <property type="entry name" value="POLYPRENYL_SYNTHASE_1"/>
    <property type="match status" value="1"/>
</dbReference>
<dbReference type="GO" id="GO:0046872">
    <property type="term" value="F:metal ion binding"/>
    <property type="evidence" value="ECO:0007669"/>
    <property type="project" value="UniProtKB-KW"/>
</dbReference>
<dbReference type="PANTHER" id="PTHR12001:SF69">
    <property type="entry name" value="ALL TRANS-POLYPRENYL-DIPHOSPHATE SYNTHASE PDSS1"/>
    <property type="match status" value="1"/>
</dbReference>
<dbReference type="AlphaFoldDB" id="A0A1M6DMJ1"/>
<dbReference type="Gene3D" id="1.10.600.10">
    <property type="entry name" value="Farnesyl Diphosphate Synthase"/>
    <property type="match status" value="1"/>
</dbReference>
<dbReference type="GO" id="GO:0008299">
    <property type="term" value="P:isoprenoid biosynthetic process"/>
    <property type="evidence" value="ECO:0007669"/>
    <property type="project" value="InterPro"/>
</dbReference>
<dbReference type="InterPro" id="IPR008949">
    <property type="entry name" value="Isoprenoid_synthase_dom_sf"/>
</dbReference>
<name>A0A1M6DMJ1_9BACT</name>
<dbReference type="EMBL" id="FQZU01000002">
    <property type="protein sequence ID" value="SHI74405.1"/>
    <property type="molecule type" value="Genomic_DNA"/>
</dbReference>
<evidence type="ECO:0000313" key="7">
    <source>
        <dbReference type="EMBL" id="SHI74405.1"/>
    </source>
</evidence>
<dbReference type="InterPro" id="IPR033749">
    <property type="entry name" value="Polyprenyl_synt_CS"/>
</dbReference>
<comment type="similarity">
    <text evidence="2 6">Belongs to the FPP/GGPP synthase family.</text>
</comment>
<evidence type="ECO:0000256" key="5">
    <source>
        <dbReference type="ARBA" id="ARBA00022842"/>
    </source>
</evidence>
<dbReference type="Proteomes" id="UP000183994">
    <property type="component" value="Unassembled WGS sequence"/>
</dbReference>
<dbReference type="SFLD" id="SFLDS00005">
    <property type="entry name" value="Isoprenoid_Synthase_Type_I"/>
    <property type="match status" value="1"/>
</dbReference>
<keyword evidence="8" id="KW-1185">Reference proteome</keyword>
<organism evidence="7 8">
    <name type="scientific">Desulfatibacillum alkenivorans DSM 16219</name>
    <dbReference type="NCBI Taxonomy" id="1121393"/>
    <lineage>
        <taxon>Bacteria</taxon>
        <taxon>Pseudomonadati</taxon>
        <taxon>Thermodesulfobacteriota</taxon>
        <taxon>Desulfobacteria</taxon>
        <taxon>Desulfobacterales</taxon>
        <taxon>Desulfatibacillaceae</taxon>
        <taxon>Desulfatibacillum</taxon>
    </lineage>
</organism>
<gene>
    <name evidence="7" type="ORF">SAMN02745216_00407</name>
</gene>
<dbReference type="InterPro" id="IPR000092">
    <property type="entry name" value="Polyprenyl_synt"/>
</dbReference>
<dbReference type="RefSeq" id="WP_073472388.1">
    <property type="nucleotide sequence ID" value="NZ_FQZU01000002.1"/>
</dbReference>
<accession>A0A1M6DMJ1</accession>
<dbReference type="GO" id="GO:0004659">
    <property type="term" value="F:prenyltransferase activity"/>
    <property type="evidence" value="ECO:0007669"/>
    <property type="project" value="InterPro"/>
</dbReference>
<comment type="cofactor">
    <cofactor evidence="1">
        <name>Mg(2+)</name>
        <dbReference type="ChEBI" id="CHEBI:18420"/>
    </cofactor>
</comment>
<reference evidence="8" key="1">
    <citation type="submission" date="2016-11" db="EMBL/GenBank/DDBJ databases">
        <authorList>
            <person name="Varghese N."/>
            <person name="Submissions S."/>
        </authorList>
    </citation>
    <scope>NUCLEOTIDE SEQUENCE [LARGE SCALE GENOMIC DNA]</scope>
    <source>
        <strain evidence="8">DSM 16219</strain>
    </source>
</reference>
<keyword evidence="4" id="KW-0479">Metal-binding</keyword>
<dbReference type="STRING" id="1121393.SAMN02745216_00407"/>
<dbReference type="Pfam" id="PF00348">
    <property type="entry name" value="polyprenyl_synt"/>
    <property type="match status" value="1"/>
</dbReference>
<dbReference type="PROSITE" id="PS00444">
    <property type="entry name" value="POLYPRENYL_SYNTHASE_2"/>
    <property type="match status" value="1"/>
</dbReference>
<dbReference type="SUPFAM" id="SSF48576">
    <property type="entry name" value="Terpenoid synthases"/>
    <property type="match status" value="1"/>
</dbReference>
<evidence type="ECO:0000256" key="4">
    <source>
        <dbReference type="ARBA" id="ARBA00022723"/>
    </source>
</evidence>
<evidence type="ECO:0000256" key="1">
    <source>
        <dbReference type="ARBA" id="ARBA00001946"/>
    </source>
</evidence>
<dbReference type="OrthoDB" id="9805316at2"/>
<keyword evidence="3 6" id="KW-0808">Transferase</keyword>
<evidence type="ECO:0000256" key="3">
    <source>
        <dbReference type="ARBA" id="ARBA00022679"/>
    </source>
</evidence>
<evidence type="ECO:0000313" key="8">
    <source>
        <dbReference type="Proteomes" id="UP000183994"/>
    </source>
</evidence>
<proteinExistence type="inferred from homology"/>
<evidence type="ECO:0000256" key="6">
    <source>
        <dbReference type="RuleBase" id="RU004466"/>
    </source>
</evidence>
<sequence length="325" mass="35822">MSLKQEIFEFVERDLADIEKALKSNLNPYLDLVRDVASHLLFAGGKRLRPVLMVLSARVCGCSNGEEINLSTVFEYLHAATLLHDDIVDGAETRRGKIAAHKVWDPAEVVLTGDFLLSRTCTIAADTDKLPIIKVITNVTGVMSEGEIQQLLYKKRLDLSEEQYMDVIYRKTAVLISAACEVGALLADAPQEQVDALKEYGRHLGIAFQMADDLLDYVADPKVTGKAIGADLAEGKLTLPLIRALEQSDAETRPRMERIILDEYASKEDFAFVLDNIIKSGGVDYTNQKAQEHVAAAKALLDVFPDCPEKDVLAKVADFAAQRDS</sequence>
<evidence type="ECO:0000256" key="2">
    <source>
        <dbReference type="ARBA" id="ARBA00006706"/>
    </source>
</evidence>
<dbReference type="PANTHER" id="PTHR12001">
    <property type="entry name" value="GERANYLGERANYL PYROPHOSPHATE SYNTHASE"/>
    <property type="match status" value="1"/>
</dbReference>